<accession>A0A1I8FN57</accession>
<dbReference type="EC" id="6.3.1.2" evidence="3"/>
<evidence type="ECO:0000256" key="7">
    <source>
        <dbReference type="ARBA" id="ARBA00022840"/>
    </source>
</evidence>
<dbReference type="Gene3D" id="3.10.20.70">
    <property type="entry name" value="Glutamine synthetase, N-terminal domain"/>
    <property type="match status" value="1"/>
</dbReference>
<evidence type="ECO:0000256" key="3">
    <source>
        <dbReference type="ARBA" id="ARBA00012937"/>
    </source>
</evidence>
<comment type="similarity">
    <text evidence="2 9">Belongs to the glutamine synthetase family.</text>
</comment>
<evidence type="ECO:0000256" key="1">
    <source>
        <dbReference type="ARBA" id="ARBA00004496"/>
    </source>
</evidence>
<keyword evidence="7" id="KW-0067">ATP-binding</keyword>
<evidence type="ECO:0000313" key="13">
    <source>
        <dbReference type="Proteomes" id="UP000095280"/>
    </source>
</evidence>
<keyword evidence="4" id="KW-0963">Cytoplasm</keyword>
<dbReference type="InterPro" id="IPR014746">
    <property type="entry name" value="Gln_synth/guanido_kin_cat_dom"/>
</dbReference>
<keyword evidence="5" id="KW-0436">Ligase</keyword>
<dbReference type="PROSITE" id="PS51987">
    <property type="entry name" value="GS_CATALYTIC"/>
    <property type="match status" value="1"/>
</dbReference>
<evidence type="ECO:0000259" key="12">
    <source>
        <dbReference type="PROSITE" id="PS51987"/>
    </source>
</evidence>
<keyword evidence="6" id="KW-0547">Nucleotide-binding</keyword>
<dbReference type="SUPFAM" id="SSF54368">
    <property type="entry name" value="Glutamine synthetase, N-terminal domain"/>
    <property type="match status" value="1"/>
</dbReference>
<comment type="catalytic activity">
    <reaction evidence="8">
        <text>L-glutamate + NH4(+) + ATP = L-glutamine + ADP + phosphate + H(+)</text>
        <dbReference type="Rhea" id="RHEA:16169"/>
        <dbReference type="ChEBI" id="CHEBI:15378"/>
        <dbReference type="ChEBI" id="CHEBI:28938"/>
        <dbReference type="ChEBI" id="CHEBI:29985"/>
        <dbReference type="ChEBI" id="CHEBI:30616"/>
        <dbReference type="ChEBI" id="CHEBI:43474"/>
        <dbReference type="ChEBI" id="CHEBI:58359"/>
        <dbReference type="ChEBI" id="CHEBI:456216"/>
        <dbReference type="EC" id="6.3.1.2"/>
    </reaction>
</comment>
<protein>
    <recommendedName>
        <fullName evidence="3">glutamine synthetase</fullName>
        <ecNumber evidence="3">6.3.1.2</ecNumber>
    </recommendedName>
</protein>
<dbReference type="Gene3D" id="3.30.590.10">
    <property type="entry name" value="Glutamine synthetase/guanido kinase, catalytic domain"/>
    <property type="match status" value="2"/>
</dbReference>
<feature type="compositionally biased region" description="Pro residues" evidence="10">
    <location>
        <begin position="51"/>
        <end position="60"/>
    </location>
</feature>
<feature type="region of interest" description="Disordered" evidence="10">
    <location>
        <begin position="1"/>
        <end position="61"/>
    </location>
</feature>
<evidence type="ECO:0000256" key="2">
    <source>
        <dbReference type="ARBA" id="ARBA00009897"/>
    </source>
</evidence>
<evidence type="ECO:0000256" key="8">
    <source>
        <dbReference type="ARBA" id="ARBA00049436"/>
    </source>
</evidence>
<reference evidence="14" key="1">
    <citation type="submission" date="2016-11" db="UniProtKB">
        <authorList>
            <consortium name="WormBaseParasite"/>
        </authorList>
    </citation>
    <scope>IDENTIFICATION</scope>
</reference>
<dbReference type="SMART" id="SM01230">
    <property type="entry name" value="Gln-synt_C"/>
    <property type="match status" value="1"/>
</dbReference>
<feature type="compositionally biased region" description="Low complexity" evidence="10">
    <location>
        <begin position="23"/>
        <end position="32"/>
    </location>
</feature>
<dbReference type="WBParaSite" id="maker-unitig_41547-snap-gene-0.3-mRNA-1">
    <property type="protein sequence ID" value="maker-unitig_41547-snap-gene-0.3-mRNA-1"/>
    <property type="gene ID" value="maker-unitig_41547-snap-gene-0.3"/>
</dbReference>
<evidence type="ECO:0000256" key="6">
    <source>
        <dbReference type="ARBA" id="ARBA00022741"/>
    </source>
</evidence>
<evidence type="ECO:0000259" key="11">
    <source>
        <dbReference type="PROSITE" id="PS51986"/>
    </source>
</evidence>
<evidence type="ECO:0000256" key="5">
    <source>
        <dbReference type="ARBA" id="ARBA00022598"/>
    </source>
</evidence>
<dbReference type="InterPro" id="IPR008146">
    <property type="entry name" value="Gln_synth_cat_dom"/>
</dbReference>
<dbReference type="PROSITE" id="PS51986">
    <property type="entry name" value="GS_BETA_GRASP"/>
    <property type="match status" value="1"/>
</dbReference>
<dbReference type="PANTHER" id="PTHR20852">
    <property type="entry name" value="GLUTAMINE SYNTHETASE"/>
    <property type="match status" value="1"/>
</dbReference>
<evidence type="ECO:0000256" key="9">
    <source>
        <dbReference type="PROSITE-ProRule" id="PRU01330"/>
    </source>
</evidence>
<organism evidence="13 14">
    <name type="scientific">Macrostomum lignano</name>
    <dbReference type="NCBI Taxonomy" id="282301"/>
    <lineage>
        <taxon>Eukaryota</taxon>
        <taxon>Metazoa</taxon>
        <taxon>Spiralia</taxon>
        <taxon>Lophotrochozoa</taxon>
        <taxon>Platyhelminthes</taxon>
        <taxon>Rhabditophora</taxon>
        <taxon>Macrostomorpha</taxon>
        <taxon>Macrostomida</taxon>
        <taxon>Macrostomidae</taxon>
        <taxon>Macrostomum</taxon>
    </lineage>
</organism>
<evidence type="ECO:0000256" key="10">
    <source>
        <dbReference type="SAM" id="MobiDB-lite"/>
    </source>
</evidence>
<dbReference type="Proteomes" id="UP000095280">
    <property type="component" value="Unplaced"/>
</dbReference>
<dbReference type="InterPro" id="IPR008147">
    <property type="entry name" value="Gln_synt_N"/>
</dbReference>
<proteinExistence type="inferred from homology"/>
<dbReference type="InterPro" id="IPR036651">
    <property type="entry name" value="Gln_synt_N_sf"/>
</dbReference>
<dbReference type="GO" id="GO:0005524">
    <property type="term" value="F:ATP binding"/>
    <property type="evidence" value="ECO:0007669"/>
    <property type="project" value="UniProtKB-KW"/>
</dbReference>
<dbReference type="PANTHER" id="PTHR20852:SF57">
    <property type="entry name" value="GLUTAMINE SYNTHETASE 2 CYTOPLASMIC"/>
    <property type="match status" value="1"/>
</dbReference>
<name>A0A1I8FN57_9PLAT</name>
<dbReference type="GO" id="GO:0006542">
    <property type="term" value="P:glutamine biosynthetic process"/>
    <property type="evidence" value="ECO:0007669"/>
    <property type="project" value="InterPro"/>
</dbReference>
<dbReference type="GO" id="GO:0005737">
    <property type="term" value="C:cytoplasm"/>
    <property type="evidence" value="ECO:0007669"/>
    <property type="project" value="UniProtKB-SubCell"/>
</dbReference>
<dbReference type="AlphaFoldDB" id="A0A1I8FN57"/>
<feature type="domain" description="GS beta-grasp" evidence="11">
    <location>
        <begin position="381"/>
        <end position="463"/>
    </location>
</feature>
<evidence type="ECO:0000313" key="14">
    <source>
        <dbReference type="WBParaSite" id="maker-unitig_41547-snap-gene-0.3-mRNA-1"/>
    </source>
</evidence>
<comment type="subcellular location">
    <subcellularLocation>
        <location evidence="1">Cytoplasm</location>
    </subcellularLocation>
</comment>
<dbReference type="PROSITE" id="PS00180">
    <property type="entry name" value="GLNA_1"/>
    <property type="match status" value="1"/>
</dbReference>
<dbReference type="FunFam" id="3.30.590.10:FF:000011">
    <property type="entry name" value="Glutamine synthetase"/>
    <property type="match status" value="1"/>
</dbReference>
<evidence type="ECO:0000256" key="4">
    <source>
        <dbReference type="ARBA" id="ARBA00022490"/>
    </source>
</evidence>
<sequence>QTVRHQHLGRTASRLARRRELEAGAAASSSSSRSRHSRCTAAGMRMEQPRIPIPDPIPDPRLPHRSAEVPSMLRGLRASPCSRLLCRRLRRVVGADVGGSACACPSSRMPSMDAAFMPSRAGASCSVLKFVCAPAPFQRRPHSASGRRREYGDAEVLAHPGAAGRARAIGGRPCPMPSQGADLCGGGLGRLSVVMCAVTNYVPALFEPGSETPPRPCRRHCGPRPRCSRDPAGPGKPFLGQPNGCPVGVQHGVLLPSMPNQGLNSLAAPSPALAGAPLVAGQRLAVVAAGLAQPSLLEPPRNGVVEQRHGCSMTSEFWPSPGPCWSHRSSRWAGLRELGEWIRFSPVLSIQMYMPLHLVLGLRPGPGTPVEVPGPAAAAEDKVQCMYIWIDSTGENLRAKTRTVETVPKDPKDLPIWNFDGSSTGQAEGQNSDVMLHPVALFNDPFRGGSNKLVLNKRRTCQQVMEQAKEFKPWFGIEQEYTMLDTDGHPFGWPKNGFPGPQGPYYTGVGARNVYGRDVVESHYRACMYAGVKIAGTNAEVMPAQWEFQVGPCEGIDMGDHLWLGRFLLHRVAEDFGVACSDDGCGYLEDRRPASNCDPYCVTEMLVRTVCLNESG</sequence>
<dbReference type="InterPro" id="IPR027302">
    <property type="entry name" value="Gln_synth_N_conserv_site"/>
</dbReference>
<keyword evidence="13" id="KW-1185">Reference proteome</keyword>
<dbReference type="SUPFAM" id="SSF55931">
    <property type="entry name" value="Glutamine synthetase/guanido kinase"/>
    <property type="match status" value="1"/>
</dbReference>
<dbReference type="GO" id="GO:0004356">
    <property type="term" value="F:glutamine synthetase activity"/>
    <property type="evidence" value="ECO:0007669"/>
    <property type="project" value="UniProtKB-EC"/>
</dbReference>
<feature type="domain" description="GS catalytic" evidence="12">
    <location>
        <begin position="457"/>
        <end position="616"/>
    </location>
</feature>
<dbReference type="InterPro" id="IPR050292">
    <property type="entry name" value="Glutamine_Synthetase"/>
</dbReference>